<sequence>MNYRELAEAIDRPYNTIRKWRGEITKISGNEFKRIKVRNGRGRKNRTAYDFDELDVKCFKEFDRLLKTGKNKVEAIREVFGNKEVEELQKEQSDFELLKRQDKALRGQIVALSKRIQSQQSELDTLKTNTSDLTERIKNLENRGLINKLKKK</sequence>
<protein>
    <submittedName>
        <fullName evidence="2">Uncharacterized protein</fullName>
    </submittedName>
</protein>
<dbReference type="RefSeq" id="WP_058211407.1">
    <property type="nucleotide sequence ID" value="NZ_LKLU01000024.1"/>
</dbReference>
<reference evidence="3" key="1">
    <citation type="submission" date="2015-10" db="EMBL/GenBank/DDBJ databases">
        <title>Draft Genome Sequences of 11 Lactococcus lactis subspecies cremoris strains.</title>
        <authorList>
            <person name="Wels M."/>
            <person name="Backus L."/>
            <person name="Boekhorst J."/>
            <person name="Dijkstra A."/>
            <person name="Beerthuizen M."/>
            <person name="Kelly W."/>
            <person name="Siezen R."/>
            <person name="Bachmann H."/>
            <person name="Van Hijum S."/>
        </authorList>
    </citation>
    <scope>NUCLEOTIDE SEQUENCE [LARGE SCALE GENOMIC DNA]</scope>
    <source>
        <strain evidence="3">M20</strain>
    </source>
</reference>
<gene>
    <name evidence="2" type="ORF">M20_0450</name>
</gene>
<evidence type="ECO:0000313" key="2">
    <source>
        <dbReference type="EMBL" id="KSU22622.1"/>
    </source>
</evidence>
<evidence type="ECO:0000256" key="1">
    <source>
        <dbReference type="SAM" id="Coils"/>
    </source>
</evidence>
<comment type="caution">
    <text evidence="2">The sequence shown here is derived from an EMBL/GenBank/DDBJ whole genome shotgun (WGS) entry which is preliminary data.</text>
</comment>
<name>A0A0V8E9T6_LACLL</name>
<dbReference type="EMBL" id="LKLU01000024">
    <property type="protein sequence ID" value="KSU22622.1"/>
    <property type="molecule type" value="Genomic_DNA"/>
</dbReference>
<feature type="coiled-coil region" evidence="1">
    <location>
        <begin position="109"/>
        <end position="143"/>
    </location>
</feature>
<dbReference type="PATRIC" id="fig|1360.114.peg.827"/>
<proteinExistence type="predicted"/>
<organism evidence="2 3">
    <name type="scientific">Lactococcus lactis subsp. lactis</name>
    <name type="common">Streptococcus lactis</name>
    <dbReference type="NCBI Taxonomy" id="1360"/>
    <lineage>
        <taxon>Bacteria</taxon>
        <taxon>Bacillati</taxon>
        <taxon>Bacillota</taxon>
        <taxon>Bacilli</taxon>
        <taxon>Lactobacillales</taxon>
        <taxon>Streptococcaceae</taxon>
        <taxon>Lactococcus</taxon>
    </lineage>
</organism>
<accession>A0A0V8E9T6</accession>
<dbReference type="Proteomes" id="UP000053719">
    <property type="component" value="Unassembled WGS sequence"/>
</dbReference>
<keyword evidence="1" id="KW-0175">Coiled coil</keyword>
<dbReference type="AlphaFoldDB" id="A0A0V8E9T6"/>
<evidence type="ECO:0000313" key="3">
    <source>
        <dbReference type="Proteomes" id="UP000053719"/>
    </source>
</evidence>